<proteinExistence type="predicted"/>
<dbReference type="Proteomes" id="UP001597252">
    <property type="component" value="Unassembled WGS sequence"/>
</dbReference>
<feature type="domain" description="SHOCT" evidence="2">
    <location>
        <begin position="151"/>
        <end position="178"/>
    </location>
</feature>
<evidence type="ECO:0000259" key="2">
    <source>
        <dbReference type="Pfam" id="PF09851"/>
    </source>
</evidence>
<keyword evidence="4" id="KW-1185">Reference proteome</keyword>
<sequence length="189" mass="21361">MVKVGIRRRSFKKSFSAKTKGRATRSIKRALIPGYGKRGAGWAHPKRKLYNKVYNKTTIDLRTVGKSTQHRKSTTAAKSVATGKSGNRNGCLWSFIIILGIGLLITYWYIFLAVAVISGSIWYYTTKKRQQAAAQQAEAARLQAAETSKADQIRSYKELLDEGAITQAEFDQQKRRILDEDHDDDKLEF</sequence>
<protein>
    <submittedName>
        <fullName evidence="3">SHOCT domain-containing protein</fullName>
    </submittedName>
</protein>
<reference evidence="4" key="1">
    <citation type="journal article" date="2019" name="Int. J. Syst. Evol. Microbiol.">
        <title>The Global Catalogue of Microorganisms (GCM) 10K type strain sequencing project: providing services to taxonomists for standard genome sequencing and annotation.</title>
        <authorList>
            <consortium name="The Broad Institute Genomics Platform"/>
            <consortium name="The Broad Institute Genome Sequencing Center for Infectious Disease"/>
            <person name="Wu L."/>
            <person name="Ma J."/>
        </authorList>
    </citation>
    <scope>NUCLEOTIDE SEQUENCE [LARGE SCALE GENOMIC DNA]</scope>
    <source>
        <strain evidence="4">CCM 8903</strain>
    </source>
</reference>
<dbReference type="EMBL" id="JBHTON010000017">
    <property type="protein sequence ID" value="MFD1484895.1"/>
    <property type="molecule type" value="Genomic_DNA"/>
</dbReference>
<dbReference type="InterPro" id="IPR018649">
    <property type="entry name" value="SHOCT"/>
</dbReference>
<keyword evidence="1" id="KW-1133">Transmembrane helix</keyword>
<evidence type="ECO:0000313" key="3">
    <source>
        <dbReference type="EMBL" id="MFD1484895.1"/>
    </source>
</evidence>
<evidence type="ECO:0000256" key="1">
    <source>
        <dbReference type="SAM" id="Phobius"/>
    </source>
</evidence>
<dbReference type="Pfam" id="PF09851">
    <property type="entry name" value="SHOCT"/>
    <property type="match status" value="1"/>
</dbReference>
<keyword evidence="1" id="KW-0812">Transmembrane</keyword>
<evidence type="ECO:0000313" key="4">
    <source>
        <dbReference type="Proteomes" id="UP001597252"/>
    </source>
</evidence>
<dbReference type="RefSeq" id="WP_125754068.1">
    <property type="nucleotide sequence ID" value="NZ_JBHTON010000017.1"/>
</dbReference>
<organism evidence="3 4">
    <name type="scientific">Lacticaseibacillus baoqingensis</name>
    <dbReference type="NCBI Taxonomy" id="2486013"/>
    <lineage>
        <taxon>Bacteria</taxon>
        <taxon>Bacillati</taxon>
        <taxon>Bacillota</taxon>
        <taxon>Bacilli</taxon>
        <taxon>Lactobacillales</taxon>
        <taxon>Lactobacillaceae</taxon>
        <taxon>Lacticaseibacillus</taxon>
    </lineage>
</organism>
<gene>
    <name evidence="3" type="ORF">ACFQ5J_06605</name>
</gene>
<name>A0ABW4E4S0_9LACO</name>
<accession>A0ABW4E4S0</accession>
<feature type="transmembrane region" description="Helical" evidence="1">
    <location>
        <begin position="91"/>
        <end position="124"/>
    </location>
</feature>
<comment type="caution">
    <text evidence="3">The sequence shown here is derived from an EMBL/GenBank/DDBJ whole genome shotgun (WGS) entry which is preliminary data.</text>
</comment>
<keyword evidence="1" id="KW-0472">Membrane</keyword>